<feature type="compositionally biased region" description="Polar residues" evidence="8">
    <location>
        <begin position="1"/>
        <end position="10"/>
    </location>
</feature>
<feature type="transmembrane region" description="Helical" evidence="7">
    <location>
        <begin position="32"/>
        <end position="58"/>
    </location>
</feature>
<dbReference type="Gene3D" id="1.10.3720.10">
    <property type="entry name" value="MetI-like"/>
    <property type="match status" value="1"/>
</dbReference>
<feature type="transmembrane region" description="Helical" evidence="7">
    <location>
        <begin position="269"/>
        <end position="290"/>
    </location>
</feature>
<feature type="domain" description="ABC transmembrane type-1" evidence="9">
    <location>
        <begin position="97"/>
        <end position="290"/>
    </location>
</feature>
<comment type="similarity">
    <text evidence="7">Belongs to the binding-protein-dependent transport system permease family.</text>
</comment>
<feature type="transmembrane region" description="Helical" evidence="7">
    <location>
        <begin position="209"/>
        <end position="231"/>
    </location>
</feature>
<keyword evidence="6 7" id="KW-0472">Membrane</keyword>
<evidence type="ECO:0000313" key="10">
    <source>
        <dbReference type="EMBL" id="REG00143.1"/>
    </source>
</evidence>
<evidence type="ECO:0000256" key="8">
    <source>
        <dbReference type="SAM" id="MobiDB-lite"/>
    </source>
</evidence>
<dbReference type="PANTHER" id="PTHR43744:SF12">
    <property type="entry name" value="ABC TRANSPORTER PERMEASE PROTEIN MG189-RELATED"/>
    <property type="match status" value="1"/>
</dbReference>
<feature type="transmembrane region" description="Helical" evidence="7">
    <location>
        <begin position="135"/>
        <end position="157"/>
    </location>
</feature>
<dbReference type="OrthoDB" id="9794684at2"/>
<dbReference type="SUPFAM" id="SSF161098">
    <property type="entry name" value="MetI-like"/>
    <property type="match status" value="1"/>
</dbReference>
<dbReference type="Pfam" id="PF00528">
    <property type="entry name" value="BPD_transp_1"/>
    <property type="match status" value="1"/>
</dbReference>
<reference evidence="10 11" key="1">
    <citation type="submission" date="2018-08" db="EMBL/GenBank/DDBJ databases">
        <title>Sequencing the genomes of 1000 actinobacteria strains.</title>
        <authorList>
            <person name="Klenk H.-P."/>
        </authorList>
    </citation>
    <scope>NUCLEOTIDE SEQUENCE [LARGE SCALE GENOMIC DNA]</scope>
    <source>
        <strain evidence="10 11">DSM 44099</strain>
    </source>
</reference>
<evidence type="ECO:0000256" key="6">
    <source>
        <dbReference type="ARBA" id="ARBA00023136"/>
    </source>
</evidence>
<comment type="subcellular location">
    <subcellularLocation>
        <location evidence="1 7">Cell membrane</location>
        <topology evidence="1 7">Multi-pass membrane protein</topology>
    </subcellularLocation>
</comment>
<dbReference type="AlphaFoldDB" id="A0A3D9ZUJ9"/>
<evidence type="ECO:0000259" key="9">
    <source>
        <dbReference type="PROSITE" id="PS50928"/>
    </source>
</evidence>
<evidence type="ECO:0000313" key="11">
    <source>
        <dbReference type="Proteomes" id="UP000256913"/>
    </source>
</evidence>
<dbReference type="GO" id="GO:0005886">
    <property type="term" value="C:plasma membrane"/>
    <property type="evidence" value="ECO:0007669"/>
    <property type="project" value="UniProtKB-SubCell"/>
</dbReference>
<keyword evidence="5 7" id="KW-1133">Transmembrane helix</keyword>
<dbReference type="InterPro" id="IPR035906">
    <property type="entry name" value="MetI-like_sf"/>
</dbReference>
<comment type="caution">
    <text evidence="10">The sequence shown here is derived from an EMBL/GenBank/DDBJ whole genome shotgun (WGS) entry which is preliminary data.</text>
</comment>
<evidence type="ECO:0000256" key="4">
    <source>
        <dbReference type="ARBA" id="ARBA00022692"/>
    </source>
</evidence>
<dbReference type="InterPro" id="IPR000515">
    <property type="entry name" value="MetI-like"/>
</dbReference>
<protein>
    <submittedName>
        <fullName evidence="10">Carbohydrate ABC transporter membrane protein 2 (CUT1 family)</fullName>
    </submittedName>
</protein>
<dbReference type="CDD" id="cd06261">
    <property type="entry name" value="TM_PBP2"/>
    <property type="match status" value="1"/>
</dbReference>
<keyword evidence="3" id="KW-1003">Cell membrane</keyword>
<feature type="transmembrane region" description="Helical" evidence="7">
    <location>
        <begin position="169"/>
        <end position="188"/>
    </location>
</feature>
<organism evidence="10 11">
    <name type="scientific">Asanoa ferruginea</name>
    <dbReference type="NCBI Taxonomy" id="53367"/>
    <lineage>
        <taxon>Bacteria</taxon>
        <taxon>Bacillati</taxon>
        <taxon>Actinomycetota</taxon>
        <taxon>Actinomycetes</taxon>
        <taxon>Micromonosporales</taxon>
        <taxon>Micromonosporaceae</taxon>
        <taxon>Asanoa</taxon>
    </lineage>
</organism>
<evidence type="ECO:0000256" key="1">
    <source>
        <dbReference type="ARBA" id="ARBA00004651"/>
    </source>
</evidence>
<keyword evidence="2 7" id="KW-0813">Transport</keyword>
<dbReference type="PROSITE" id="PS50928">
    <property type="entry name" value="ABC_TM1"/>
    <property type="match status" value="1"/>
</dbReference>
<dbReference type="EMBL" id="QUMQ01000001">
    <property type="protein sequence ID" value="REG00143.1"/>
    <property type="molecule type" value="Genomic_DNA"/>
</dbReference>
<evidence type="ECO:0000256" key="5">
    <source>
        <dbReference type="ARBA" id="ARBA00022989"/>
    </source>
</evidence>
<keyword evidence="11" id="KW-1185">Reference proteome</keyword>
<dbReference type="Proteomes" id="UP000256913">
    <property type="component" value="Unassembled WGS sequence"/>
</dbReference>
<evidence type="ECO:0000256" key="7">
    <source>
        <dbReference type="RuleBase" id="RU363032"/>
    </source>
</evidence>
<dbReference type="PANTHER" id="PTHR43744">
    <property type="entry name" value="ABC TRANSPORTER PERMEASE PROTEIN MG189-RELATED-RELATED"/>
    <property type="match status" value="1"/>
</dbReference>
<name>A0A3D9ZUJ9_9ACTN</name>
<keyword evidence="4 7" id="KW-0812">Transmembrane</keyword>
<evidence type="ECO:0000256" key="2">
    <source>
        <dbReference type="ARBA" id="ARBA00022448"/>
    </source>
</evidence>
<sequence>MAVATSTTVDNRAPRPAVPAPRGRRRKGPNRFTPGLLGSYALVLVYALTLVLPLYWLFISAFKSQLDAVDAPFAPTFSSGFDNLTRVWDLLNLGDAMVNSLYITAASLVVTLVIAIPAAYALARSQGRIATLFERIYAMGFLIPGFAALVPTLLLAIQLGMFHTREFMILYLPASAQPLAVILLTQFMRTVPQELEESATIDGAGRFRVLRSIYLPLTMPGIATISILNFISFWNDYLYTLVIVGPNAKVRTLQVALPTLQGNQGITDYALVCAGTLISVLPVFLVYAVLNRRMENALVQGALKG</sequence>
<accession>A0A3D9ZUJ9</accession>
<feature type="region of interest" description="Disordered" evidence="8">
    <location>
        <begin position="1"/>
        <end position="30"/>
    </location>
</feature>
<feature type="transmembrane region" description="Helical" evidence="7">
    <location>
        <begin position="101"/>
        <end position="123"/>
    </location>
</feature>
<proteinExistence type="inferred from homology"/>
<evidence type="ECO:0000256" key="3">
    <source>
        <dbReference type="ARBA" id="ARBA00022475"/>
    </source>
</evidence>
<dbReference type="GO" id="GO:0055085">
    <property type="term" value="P:transmembrane transport"/>
    <property type="evidence" value="ECO:0007669"/>
    <property type="project" value="InterPro"/>
</dbReference>
<gene>
    <name evidence="10" type="ORF">DFJ67_6193</name>
</gene>